<evidence type="ECO:0000313" key="2">
    <source>
        <dbReference type="EMBL" id="ESZ92360.1"/>
    </source>
</evidence>
<organism evidence="2 3">
    <name type="scientific">Sclerotinia borealis (strain F-4128)</name>
    <dbReference type="NCBI Taxonomy" id="1432307"/>
    <lineage>
        <taxon>Eukaryota</taxon>
        <taxon>Fungi</taxon>
        <taxon>Dikarya</taxon>
        <taxon>Ascomycota</taxon>
        <taxon>Pezizomycotina</taxon>
        <taxon>Leotiomycetes</taxon>
        <taxon>Helotiales</taxon>
        <taxon>Sclerotiniaceae</taxon>
        <taxon>Sclerotinia</taxon>
    </lineage>
</organism>
<dbReference type="HOGENOM" id="CLU_2499162_0_0_1"/>
<gene>
    <name evidence="2" type="ORF">SBOR_7270</name>
</gene>
<dbReference type="Proteomes" id="UP000019487">
    <property type="component" value="Unassembled WGS sequence"/>
</dbReference>
<feature type="region of interest" description="Disordered" evidence="1">
    <location>
        <begin position="1"/>
        <end position="36"/>
    </location>
</feature>
<dbReference type="EMBL" id="AYSA01000392">
    <property type="protein sequence ID" value="ESZ92360.1"/>
    <property type="molecule type" value="Genomic_DNA"/>
</dbReference>
<accession>W9CCW0</accession>
<feature type="compositionally biased region" description="Acidic residues" evidence="1">
    <location>
        <begin position="12"/>
        <end position="23"/>
    </location>
</feature>
<comment type="caution">
    <text evidence="2">The sequence shown here is derived from an EMBL/GenBank/DDBJ whole genome shotgun (WGS) entry which is preliminary data.</text>
</comment>
<protein>
    <submittedName>
        <fullName evidence="2">Uncharacterized protein</fullName>
    </submittedName>
</protein>
<sequence length="86" mass="9801">MNREEVPSSSDPSEDESSSDDFDISSQTEFDNTNRQRCLEERYPGYAGLMLYYTSQARGYNYGDWILSINEDAGMLQMPQILVIGT</sequence>
<dbReference type="AlphaFoldDB" id="W9CCW0"/>
<name>W9CCW0_SCLBF</name>
<evidence type="ECO:0000256" key="1">
    <source>
        <dbReference type="SAM" id="MobiDB-lite"/>
    </source>
</evidence>
<proteinExistence type="predicted"/>
<reference evidence="2 3" key="1">
    <citation type="journal article" date="2014" name="Genome Announc.">
        <title>Draft genome sequence of Sclerotinia borealis, a psychrophilic plant pathogenic fungus.</title>
        <authorList>
            <person name="Mardanov A.V."/>
            <person name="Beletsky A.V."/>
            <person name="Kadnikov V.V."/>
            <person name="Ignatov A.N."/>
            <person name="Ravin N.V."/>
        </authorList>
    </citation>
    <scope>NUCLEOTIDE SEQUENCE [LARGE SCALE GENOMIC DNA]</scope>
    <source>
        <strain evidence="3">F-4157</strain>
    </source>
</reference>
<keyword evidence="3" id="KW-1185">Reference proteome</keyword>
<evidence type="ECO:0000313" key="3">
    <source>
        <dbReference type="Proteomes" id="UP000019487"/>
    </source>
</evidence>